<dbReference type="GeneID" id="112292169"/>
<proteinExistence type="inferred from homology"/>
<dbReference type="Gene3D" id="1.10.150.170">
    <property type="entry name" value="Putative methyltransferase TM0872, insert domain"/>
    <property type="match status" value="1"/>
</dbReference>
<dbReference type="Proteomes" id="UP000006727">
    <property type="component" value="Chromosome 15"/>
</dbReference>
<keyword evidence="4" id="KW-0949">S-adenosyl-L-methionine</keyword>
<dbReference type="RefSeq" id="XP_024396154.1">
    <property type="nucleotide sequence ID" value="XM_024540386.2"/>
</dbReference>
<dbReference type="PaxDb" id="3218-PP1S66_7V6.1"/>
<evidence type="ECO:0000256" key="1">
    <source>
        <dbReference type="ARBA" id="ARBA00010396"/>
    </source>
</evidence>
<evidence type="ECO:0000256" key="4">
    <source>
        <dbReference type="ARBA" id="ARBA00022691"/>
    </source>
</evidence>
<dbReference type="AlphaFoldDB" id="A0A2K1JE39"/>
<evidence type="ECO:0000313" key="5">
    <source>
        <dbReference type="EMBL" id="PNR39801.1"/>
    </source>
</evidence>
<dbReference type="Gramene" id="Pp3c15_22340V3.1">
    <property type="protein sequence ID" value="Pp3c15_22340V3.1"/>
    <property type="gene ID" value="Pp3c15_22340"/>
</dbReference>
<protein>
    <submittedName>
        <fullName evidence="5 6">Uncharacterized protein</fullName>
    </submittedName>
</protein>
<reference evidence="5 7" key="1">
    <citation type="journal article" date="2008" name="Science">
        <title>The Physcomitrella genome reveals evolutionary insights into the conquest of land by plants.</title>
        <authorList>
            <person name="Rensing S."/>
            <person name="Lang D."/>
            <person name="Zimmer A."/>
            <person name="Terry A."/>
            <person name="Salamov A."/>
            <person name="Shapiro H."/>
            <person name="Nishiyama T."/>
            <person name="Perroud P.-F."/>
            <person name="Lindquist E."/>
            <person name="Kamisugi Y."/>
            <person name="Tanahashi T."/>
            <person name="Sakakibara K."/>
            <person name="Fujita T."/>
            <person name="Oishi K."/>
            <person name="Shin-I T."/>
            <person name="Kuroki Y."/>
            <person name="Toyoda A."/>
            <person name="Suzuki Y."/>
            <person name="Hashimoto A."/>
            <person name="Yamaguchi K."/>
            <person name="Sugano A."/>
            <person name="Kohara Y."/>
            <person name="Fujiyama A."/>
            <person name="Anterola A."/>
            <person name="Aoki S."/>
            <person name="Ashton N."/>
            <person name="Barbazuk W.B."/>
            <person name="Barker E."/>
            <person name="Bennetzen J."/>
            <person name="Bezanilla M."/>
            <person name="Blankenship R."/>
            <person name="Cho S.H."/>
            <person name="Dutcher S."/>
            <person name="Estelle M."/>
            <person name="Fawcett J.A."/>
            <person name="Gundlach H."/>
            <person name="Hanada K."/>
            <person name="Heyl A."/>
            <person name="Hicks K.A."/>
            <person name="Hugh J."/>
            <person name="Lohr M."/>
            <person name="Mayer K."/>
            <person name="Melkozernov A."/>
            <person name="Murata T."/>
            <person name="Nelson D."/>
            <person name="Pils B."/>
            <person name="Prigge M."/>
            <person name="Reiss B."/>
            <person name="Renner T."/>
            <person name="Rombauts S."/>
            <person name="Rushton P."/>
            <person name="Sanderfoot A."/>
            <person name="Schween G."/>
            <person name="Shiu S.-H."/>
            <person name="Stueber K."/>
            <person name="Theodoulou F.L."/>
            <person name="Tu H."/>
            <person name="Van de Peer Y."/>
            <person name="Verrier P.J."/>
            <person name="Waters E."/>
            <person name="Wood A."/>
            <person name="Yang L."/>
            <person name="Cove D."/>
            <person name="Cuming A."/>
            <person name="Hasebe M."/>
            <person name="Lucas S."/>
            <person name="Mishler D.B."/>
            <person name="Reski R."/>
            <person name="Grigoriev I."/>
            <person name="Quatrano R.S."/>
            <person name="Boore J.L."/>
        </authorList>
    </citation>
    <scope>NUCLEOTIDE SEQUENCE [LARGE SCALE GENOMIC DNA]</scope>
    <source>
        <strain evidence="6 7">cv. Gransden 2004</strain>
    </source>
</reference>
<dbReference type="EnsemblPlants" id="Pp3c15_22340V3.1">
    <property type="protein sequence ID" value="Pp3c15_22340V3.1"/>
    <property type="gene ID" value="Pp3c15_22340"/>
</dbReference>
<dbReference type="GO" id="GO:0070475">
    <property type="term" value="P:rRNA base methylation"/>
    <property type="evidence" value="ECO:0000318"/>
    <property type="project" value="GO_Central"/>
</dbReference>
<dbReference type="Gene3D" id="3.40.50.150">
    <property type="entry name" value="Vaccinia Virus protein VP39"/>
    <property type="match status" value="1"/>
</dbReference>
<reference evidence="6" key="3">
    <citation type="submission" date="2020-12" db="UniProtKB">
        <authorList>
            <consortium name="EnsemblPlants"/>
        </authorList>
    </citation>
    <scope>IDENTIFICATION</scope>
</reference>
<dbReference type="Gramene" id="Pp3c15_22340V3.2">
    <property type="protein sequence ID" value="Pp3c15_22340V3.2"/>
    <property type="gene ID" value="Pp3c15_22340"/>
</dbReference>
<dbReference type="OrthoDB" id="439808at2759"/>
<gene>
    <name evidence="6" type="primary">LOC112292169</name>
    <name evidence="5" type="ORF">PHYPA_020081</name>
</gene>
<dbReference type="PANTHER" id="PTHR11265:SF0">
    <property type="entry name" value="12S RRNA N4-METHYLCYTIDINE METHYLTRANSFERASE"/>
    <property type="match status" value="1"/>
</dbReference>
<dbReference type="PANTHER" id="PTHR11265">
    <property type="entry name" value="S-ADENOSYL-METHYLTRANSFERASE MRAW"/>
    <property type="match status" value="1"/>
</dbReference>
<dbReference type="Pfam" id="PF01795">
    <property type="entry name" value="Methyltransf_5"/>
    <property type="match status" value="2"/>
</dbReference>
<dbReference type="KEGG" id="ppp:112292169"/>
<keyword evidence="7" id="KW-1185">Reference proteome</keyword>
<reference evidence="5 7" key="2">
    <citation type="journal article" date="2018" name="Plant J.">
        <title>The Physcomitrella patens chromosome-scale assembly reveals moss genome structure and evolution.</title>
        <authorList>
            <person name="Lang D."/>
            <person name="Ullrich K.K."/>
            <person name="Murat F."/>
            <person name="Fuchs J."/>
            <person name="Jenkins J."/>
            <person name="Haas F.B."/>
            <person name="Piednoel M."/>
            <person name="Gundlach H."/>
            <person name="Van Bel M."/>
            <person name="Meyberg R."/>
            <person name="Vives C."/>
            <person name="Morata J."/>
            <person name="Symeonidi A."/>
            <person name="Hiss M."/>
            <person name="Muchero W."/>
            <person name="Kamisugi Y."/>
            <person name="Saleh O."/>
            <person name="Blanc G."/>
            <person name="Decker E.L."/>
            <person name="van Gessel N."/>
            <person name="Grimwood J."/>
            <person name="Hayes R.D."/>
            <person name="Graham S.W."/>
            <person name="Gunter L.E."/>
            <person name="McDaniel S.F."/>
            <person name="Hoernstein S.N.W."/>
            <person name="Larsson A."/>
            <person name="Li F.W."/>
            <person name="Perroud P.F."/>
            <person name="Phillips J."/>
            <person name="Ranjan P."/>
            <person name="Rokshar D.S."/>
            <person name="Rothfels C.J."/>
            <person name="Schneider L."/>
            <person name="Shu S."/>
            <person name="Stevenson D.W."/>
            <person name="Thummler F."/>
            <person name="Tillich M."/>
            <person name="Villarreal Aguilar J.C."/>
            <person name="Widiez T."/>
            <person name="Wong G.K."/>
            <person name="Wymore A."/>
            <person name="Zhang Y."/>
            <person name="Zimmer A.D."/>
            <person name="Quatrano R.S."/>
            <person name="Mayer K.F.X."/>
            <person name="Goodstein D."/>
            <person name="Casacuberta J.M."/>
            <person name="Vandepoele K."/>
            <person name="Reski R."/>
            <person name="Cuming A.C."/>
            <person name="Tuskan G.A."/>
            <person name="Maumus F."/>
            <person name="Salse J."/>
            <person name="Schmutz J."/>
            <person name="Rensing S.A."/>
        </authorList>
    </citation>
    <scope>NUCLEOTIDE SEQUENCE [LARGE SCALE GENOMIC DNA]</scope>
    <source>
        <strain evidence="6 7">cv. Gransden 2004</strain>
    </source>
</reference>
<dbReference type="NCBIfam" id="TIGR00006">
    <property type="entry name" value="16S rRNA (cytosine(1402)-N(4))-methyltransferase RsmH"/>
    <property type="match status" value="1"/>
</dbReference>
<sequence>MYLQGYSNGIQRSHLTNLAYLFTSRASSRPTHLPVLSRNVAAWVSSDSGLLAGESRSCLQWRAPKERRLGCERFRIWLNCGARPASPWRAWSTSSRTTVGEVGDEQAEVGCEDKEGGVGVEKKEAPHVAVLLNEVLAKFRDRRILSFVDCTLGAAGHASAILREHPELESFIGFDVDPVAHSEAKPRLQAMASSDVQLHLVLTNFRNIKKAVNGADAKLVHEGVNGILMDLGMSSMQVDMAERGFSFMKDGPADMRMDPSASLTAEEILNKWPEAEVARILRDYGEEKRWKHLARKIVDKRLAGGIHSTSELVKVIGGNTFGRPGKGKAVHPATRTFQALRIAVNDELRTLETALADAFDLLAPKGRLAVISFHSLEDRIVKRFFLKAAGIGQAVEDNEMGSEPVTAPEYRHIPGETRHSRYTRRKHLDKQGDDFSLRDKNVLEGSIGVVLTKRPIVAEADEINTNPRSRSAKLRVIEKI</sequence>
<dbReference type="SUPFAM" id="SSF81799">
    <property type="entry name" value="Putative methyltransferase TM0872, insert domain"/>
    <property type="match status" value="1"/>
</dbReference>
<accession>A0A2K1JE39</accession>
<dbReference type="OMA" id="NPAKRTF"/>
<dbReference type="EnsemblPlants" id="Pp3c15_22340V3.2">
    <property type="protein sequence ID" value="Pp3c15_22340V3.2"/>
    <property type="gene ID" value="Pp3c15_22340"/>
</dbReference>
<dbReference type="InterPro" id="IPR023397">
    <property type="entry name" value="SAM-dep_MeTrfase_MraW_recog"/>
</dbReference>
<organism evidence="5">
    <name type="scientific">Physcomitrium patens</name>
    <name type="common">Spreading-leaved earth moss</name>
    <name type="synonym">Physcomitrella patens</name>
    <dbReference type="NCBI Taxonomy" id="3218"/>
    <lineage>
        <taxon>Eukaryota</taxon>
        <taxon>Viridiplantae</taxon>
        <taxon>Streptophyta</taxon>
        <taxon>Embryophyta</taxon>
        <taxon>Bryophyta</taxon>
        <taxon>Bryophytina</taxon>
        <taxon>Bryopsida</taxon>
        <taxon>Funariidae</taxon>
        <taxon>Funariales</taxon>
        <taxon>Funariaceae</taxon>
        <taxon>Physcomitrium</taxon>
    </lineage>
</organism>
<dbReference type="FunCoup" id="A0A2K1JE39">
    <property type="interactions" value="1426"/>
</dbReference>
<dbReference type="EMBL" id="ABEU02000015">
    <property type="protein sequence ID" value="PNR39801.1"/>
    <property type="molecule type" value="Genomic_DNA"/>
</dbReference>
<evidence type="ECO:0000256" key="3">
    <source>
        <dbReference type="ARBA" id="ARBA00022679"/>
    </source>
</evidence>
<dbReference type="GO" id="GO:0071424">
    <property type="term" value="F:rRNA (cytosine-N4-)-methyltransferase activity"/>
    <property type="evidence" value="ECO:0000318"/>
    <property type="project" value="GO_Central"/>
</dbReference>
<evidence type="ECO:0000313" key="7">
    <source>
        <dbReference type="Proteomes" id="UP000006727"/>
    </source>
</evidence>
<dbReference type="InterPro" id="IPR002903">
    <property type="entry name" value="RsmH"/>
</dbReference>
<keyword evidence="2" id="KW-0489">Methyltransferase</keyword>
<dbReference type="HAMAP" id="MF_01007">
    <property type="entry name" value="16SrRNA_methyltr_H"/>
    <property type="match status" value="1"/>
</dbReference>
<dbReference type="STRING" id="3218.A0A2K1JE39"/>
<keyword evidence="3" id="KW-0808">Transferase</keyword>
<evidence type="ECO:0000313" key="6">
    <source>
        <dbReference type="EnsemblPlants" id="Pp3c15_22340V3.1"/>
    </source>
</evidence>
<evidence type="ECO:0000256" key="2">
    <source>
        <dbReference type="ARBA" id="ARBA00022603"/>
    </source>
</evidence>
<dbReference type="InterPro" id="IPR029063">
    <property type="entry name" value="SAM-dependent_MTases_sf"/>
</dbReference>
<dbReference type="SUPFAM" id="SSF53335">
    <property type="entry name" value="S-adenosyl-L-methionine-dependent methyltransferases"/>
    <property type="match status" value="1"/>
</dbReference>
<comment type="similarity">
    <text evidence="1">Belongs to the methyltransferase superfamily. RsmH family.</text>
</comment>
<name>A0A2K1JE39_PHYPA</name>